<name>A0AAV7EKJ1_ARIFI</name>
<evidence type="ECO:0000313" key="1">
    <source>
        <dbReference type="EMBL" id="KAG9449149.1"/>
    </source>
</evidence>
<accession>A0AAV7EKJ1</accession>
<dbReference type="AlphaFoldDB" id="A0AAV7EKJ1"/>
<dbReference type="EMBL" id="JAINDJ010000004">
    <property type="protein sequence ID" value="KAG9449149.1"/>
    <property type="molecule type" value="Genomic_DNA"/>
</dbReference>
<dbReference type="Proteomes" id="UP000825729">
    <property type="component" value="Unassembled WGS sequence"/>
</dbReference>
<protein>
    <submittedName>
        <fullName evidence="1">Uncharacterized protein</fullName>
    </submittedName>
</protein>
<keyword evidence="2" id="KW-1185">Reference proteome</keyword>
<comment type="caution">
    <text evidence="1">The sequence shown here is derived from an EMBL/GenBank/DDBJ whole genome shotgun (WGS) entry which is preliminary data.</text>
</comment>
<proteinExistence type="predicted"/>
<sequence>MKLAPLPPQTSRMKSSHKLPIVVESSTLSAAPSLTRKASRFFSEPTAKYLNREVEELILTHKQITIQYSNPPLGRSPVGPTSKTLPCDVIVLHVLVAAHLRVPTLKHVWEPSRKTRLANGCTPIVIDHREFWLLTRAEHSHMPADTAPSSITCYPWPPL</sequence>
<reference evidence="1 2" key="1">
    <citation type="submission" date="2021-07" db="EMBL/GenBank/DDBJ databases">
        <title>The Aristolochia fimbriata genome: insights into angiosperm evolution, floral development and chemical biosynthesis.</title>
        <authorList>
            <person name="Jiao Y."/>
        </authorList>
    </citation>
    <scope>NUCLEOTIDE SEQUENCE [LARGE SCALE GENOMIC DNA]</scope>
    <source>
        <strain evidence="1">IBCAS-2021</strain>
        <tissue evidence="1">Leaf</tissue>
    </source>
</reference>
<gene>
    <name evidence="1" type="ORF">H6P81_009114</name>
</gene>
<evidence type="ECO:0000313" key="2">
    <source>
        <dbReference type="Proteomes" id="UP000825729"/>
    </source>
</evidence>
<organism evidence="1 2">
    <name type="scientific">Aristolochia fimbriata</name>
    <name type="common">White veined hardy Dutchman's pipe vine</name>
    <dbReference type="NCBI Taxonomy" id="158543"/>
    <lineage>
        <taxon>Eukaryota</taxon>
        <taxon>Viridiplantae</taxon>
        <taxon>Streptophyta</taxon>
        <taxon>Embryophyta</taxon>
        <taxon>Tracheophyta</taxon>
        <taxon>Spermatophyta</taxon>
        <taxon>Magnoliopsida</taxon>
        <taxon>Magnoliidae</taxon>
        <taxon>Piperales</taxon>
        <taxon>Aristolochiaceae</taxon>
        <taxon>Aristolochia</taxon>
    </lineage>
</organism>